<dbReference type="InterPro" id="IPR036291">
    <property type="entry name" value="NAD(P)-bd_dom_sf"/>
</dbReference>
<organism evidence="2 3">
    <name type="scientific">Fusarium avenaceum</name>
    <dbReference type="NCBI Taxonomy" id="40199"/>
    <lineage>
        <taxon>Eukaryota</taxon>
        <taxon>Fungi</taxon>
        <taxon>Dikarya</taxon>
        <taxon>Ascomycota</taxon>
        <taxon>Pezizomycotina</taxon>
        <taxon>Sordariomycetes</taxon>
        <taxon>Hypocreomycetidae</taxon>
        <taxon>Hypocreales</taxon>
        <taxon>Nectriaceae</taxon>
        <taxon>Fusarium</taxon>
        <taxon>Fusarium tricinctum species complex</taxon>
    </lineage>
</organism>
<dbReference type="PANTHER" id="PTHR43157:SF73">
    <property type="entry name" value="WW DOMAIN-CONTAINING OXIDOREDUCTASE-LIKE PROTEIN"/>
    <property type="match status" value="1"/>
</dbReference>
<dbReference type="AlphaFoldDB" id="A0A9P7H100"/>
<protein>
    <recommendedName>
        <fullName evidence="4">Oxidoreductase</fullName>
    </recommendedName>
</protein>
<evidence type="ECO:0000256" key="1">
    <source>
        <dbReference type="ARBA" id="ARBA00023002"/>
    </source>
</evidence>
<evidence type="ECO:0000313" key="3">
    <source>
        <dbReference type="Proteomes" id="UP000782241"/>
    </source>
</evidence>
<evidence type="ECO:0000313" key="2">
    <source>
        <dbReference type="EMBL" id="KAG5660369.1"/>
    </source>
</evidence>
<accession>A0A9P7H100</accession>
<dbReference type="Pfam" id="PF00106">
    <property type="entry name" value="adh_short"/>
    <property type="match status" value="1"/>
</dbReference>
<dbReference type="EMBL" id="JAGPUO010000009">
    <property type="protein sequence ID" value="KAG5660369.1"/>
    <property type="molecule type" value="Genomic_DNA"/>
</dbReference>
<gene>
    <name evidence="2" type="ORF">KAF25_002975</name>
</gene>
<dbReference type="InterPro" id="IPR002347">
    <property type="entry name" value="SDR_fam"/>
</dbReference>
<dbReference type="PRINTS" id="PR00081">
    <property type="entry name" value="GDHRDH"/>
</dbReference>
<dbReference type="PANTHER" id="PTHR43157">
    <property type="entry name" value="PHOSPHATIDYLINOSITOL-GLYCAN BIOSYNTHESIS CLASS F PROTEIN-RELATED"/>
    <property type="match status" value="1"/>
</dbReference>
<name>A0A9P7H100_9HYPO</name>
<proteinExistence type="predicted"/>
<dbReference type="Gene3D" id="3.40.50.720">
    <property type="entry name" value="NAD(P)-binding Rossmann-like Domain"/>
    <property type="match status" value="1"/>
</dbReference>
<dbReference type="GO" id="GO:0016491">
    <property type="term" value="F:oxidoreductase activity"/>
    <property type="evidence" value="ECO:0007669"/>
    <property type="project" value="UniProtKB-KW"/>
</dbReference>
<sequence>MLSNKTSLEFNPSTDIPSLQEKVLLITGGTAGLGKQSVLEFARHQPRQIWLTARDIRKAEATVAEIKKEVPDAPIKILEMDLSSFASIKKAAATVLEMSDRLDVLMLNAGTMFIPSGVTADGFEIQFGTNHMGHALLTRLLVPLLETTARIPKSDVRIVCLASHGYVYLKNKGFDFETLKTRGEQKGSLQCYYQSKLANILWTREFAKKHPEFTVCSIHPGLVQTELVEKTTGISWFLRCIARWMMVTPIEEGVKNQLWASVSHDVQSGEYYEPIGTAGVTTSDAKDDILAEELWEWTEKEIDIATKA</sequence>
<evidence type="ECO:0008006" key="4">
    <source>
        <dbReference type="Google" id="ProtNLM"/>
    </source>
</evidence>
<keyword evidence="3" id="KW-1185">Reference proteome</keyword>
<reference evidence="2" key="1">
    <citation type="submission" date="2021-04" db="EMBL/GenBank/DDBJ databases">
        <title>Draft genome of Fusarium avenaceum strain F156N33, isolated from an atmospheric sample in Virginia.</title>
        <authorList>
            <person name="Yang S."/>
            <person name="Vinatzer B.A."/>
            <person name="Coleman J."/>
        </authorList>
    </citation>
    <scope>NUCLEOTIDE SEQUENCE</scope>
    <source>
        <strain evidence="2">F156N33</strain>
    </source>
</reference>
<comment type="caution">
    <text evidence="2">The sequence shown here is derived from an EMBL/GenBank/DDBJ whole genome shotgun (WGS) entry which is preliminary data.</text>
</comment>
<dbReference type="Proteomes" id="UP000782241">
    <property type="component" value="Unassembled WGS sequence"/>
</dbReference>
<keyword evidence="1" id="KW-0560">Oxidoreductase</keyword>
<dbReference type="SUPFAM" id="SSF51735">
    <property type="entry name" value="NAD(P)-binding Rossmann-fold domains"/>
    <property type="match status" value="1"/>
</dbReference>